<reference evidence="2" key="2">
    <citation type="submission" date="2017-06" db="EMBL/GenBank/DDBJ databases">
        <title>WGS assembly of Brachypodium distachyon.</title>
        <authorList>
            <consortium name="The International Brachypodium Initiative"/>
            <person name="Lucas S."/>
            <person name="Harmon-Smith M."/>
            <person name="Lail K."/>
            <person name="Tice H."/>
            <person name="Grimwood J."/>
            <person name="Bruce D."/>
            <person name="Barry K."/>
            <person name="Shu S."/>
            <person name="Lindquist E."/>
            <person name="Wang M."/>
            <person name="Pitluck S."/>
            <person name="Vogel J.P."/>
            <person name="Garvin D.F."/>
            <person name="Mockler T.C."/>
            <person name="Schmutz J."/>
            <person name="Rokhsar D."/>
            <person name="Bevan M.W."/>
        </authorList>
    </citation>
    <scope>NUCLEOTIDE SEQUENCE</scope>
    <source>
        <strain evidence="2">Bd21</strain>
    </source>
</reference>
<accession>A0A0Q3IXP2</accession>
<evidence type="ECO:0000256" key="1">
    <source>
        <dbReference type="SAM" id="MobiDB-lite"/>
    </source>
</evidence>
<proteinExistence type="predicted"/>
<evidence type="ECO:0000313" key="2">
    <source>
        <dbReference type="EMBL" id="KQJ90848.1"/>
    </source>
</evidence>
<keyword evidence="4" id="KW-1185">Reference proteome</keyword>
<evidence type="ECO:0000313" key="3">
    <source>
        <dbReference type="EnsemblPlants" id="KQJ90848"/>
    </source>
</evidence>
<organism evidence="2">
    <name type="scientific">Brachypodium distachyon</name>
    <name type="common">Purple false brome</name>
    <name type="synonym">Trachynia distachya</name>
    <dbReference type="NCBI Taxonomy" id="15368"/>
    <lineage>
        <taxon>Eukaryota</taxon>
        <taxon>Viridiplantae</taxon>
        <taxon>Streptophyta</taxon>
        <taxon>Embryophyta</taxon>
        <taxon>Tracheophyta</taxon>
        <taxon>Spermatophyta</taxon>
        <taxon>Magnoliopsida</taxon>
        <taxon>Liliopsida</taxon>
        <taxon>Poales</taxon>
        <taxon>Poaceae</taxon>
        <taxon>BOP clade</taxon>
        <taxon>Pooideae</taxon>
        <taxon>Stipodae</taxon>
        <taxon>Brachypodieae</taxon>
        <taxon>Brachypodium</taxon>
    </lineage>
</organism>
<feature type="compositionally biased region" description="Polar residues" evidence="1">
    <location>
        <begin position="19"/>
        <end position="36"/>
    </location>
</feature>
<dbReference type="EMBL" id="CM000883">
    <property type="protein sequence ID" value="KQJ90848.1"/>
    <property type="molecule type" value="Genomic_DNA"/>
</dbReference>
<reference evidence="3" key="3">
    <citation type="submission" date="2018-08" db="UniProtKB">
        <authorList>
            <consortium name="EnsemblPlants"/>
        </authorList>
    </citation>
    <scope>IDENTIFICATION</scope>
    <source>
        <strain evidence="3">cv. Bd21</strain>
    </source>
</reference>
<dbReference type="AlphaFoldDB" id="A0A0Q3IXP2"/>
<reference evidence="2 3" key="1">
    <citation type="journal article" date="2010" name="Nature">
        <title>Genome sequencing and analysis of the model grass Brachypodium distachyon.</title>
        <authorList>
            <consortium name="International Brachypodium Initiative"/>
        </authorList>
    </citation>
    <scope>NUCLEOTIDE SEQUENCE [LARGE SCALE GENOMIC DNA]</scope>
    <source>
        <strain evidence="2 3">Bd21</strain>
    </source>
</reference>
<evidence type="ECO:0000313" key="4">
    <source>
        <dbReference type="Proteomes" id="UP000008810"/>
    </source>
</evidence>
<sequence>MNRTGLTECPPAVARTHGHGQQLSIHTRSGWANSRTRAPPAGPSRTVARSSTAEPAAAVGWSSSPLNAAAACPQERPRDLPRPSRATPGREELNPKVSADARRVRNQI</sequence>
<protein>
    <submittedName>
        <fullName evidence="2 3">Uncharacterized protein</fullName>
    </submittedName>
</protein>
<dbReference type="Proteomes" id="UP000008810">
    <property type="component" value="Chromosome 4"/>
</dbReference>
<dbReference type="ExpressionAtlas" id="A0A0Q3IXP2">
    <property type="expression patterns" value="baseline"/>
</dbReference>
<dbReference type="InParanoid" id="A0A0Q3IXP2"/>
<dbReference type="EnsemblPlants" id="KQJ90848">
    <property type="protein sequence ID" value="KQJ90848"/>
    <property type="gene ID" value="BRADI_4g34163v3"/>
</dbReference>
<name>A0A0Q3IXP2_BRADI</name>
<feature type="compositionally biased region" description="Basic and acidic residues" evidence="1">
    <location>
        <begin position="75"/>
        <end position="108"/>
    </location>
</feature>
<gene>
    <name evidence="2" type="ORF">BRADI_4g34163v3</name>
</gene>
<feature type="region of interest" description="Disordered" evidence="1">
    <location>
        <begin position="1"/>
        <end position="108"/>
    </location>
</feature>
<dbReference type="Gramene" id="KQJ90848">
    <property type="protein sequence ID" value="KQJ90848"/>
    <property type="gene ID" value="BRADI_4g34163v3"/>
</dbReference>